<dbReference type="GO" id="GO:0016747">
    <property type="term" value="F:acyltransferase activity, transferring groups other than amino-acyl groups"/>
    <property type="evidence" value="ECO:0007669"/>
    <property type="project" value="InterPro"/>
</dbReference>
<dbReference type="OrthoDB" id="160586at2"/>
<protein>
    <submittedName>
        <fullName evidence="2">GCN5-related N-acetyltransferase</fullName>
    </submittedName>
</protein>
<dbReference type="Proteomes" id="UP000002027">
    <property type="component" value="Chromosome 1"/>
</dbReference>
<evidence type="ECO:0000259" key="1">
    <source>
        <dbReference type="PROSITE" id="PS51186"/>
    </source>
</evidence>
<sequence>MTESWEADARRSRVETPRIVPLSSDESRRLRLGWSSRFQVRDLEEHLREYPGLSLWIPSTGEYVIGGPWRHRPEIVGVVELASGANAVPLLESLVQVATEAGKRLVLMSEHLETRHRAFYDSAGFELLEEILVYELSPVRRIEPNLGDLRFERVLPEDRARRDELLELDHAAFPWLWWNSEGEFENYLHSGGVEIYLGRDSSGAVVSYVGVTRFRGGNWGHLDRIAVAPDRQGQGYGWRSLDFAVAVLAGKGARRIGLSTQARNAVSRRLYERYGFRRTMSHDYRLWGRWIGPRGEM</sequence>
<accession>D1C2E6</accession>
<dbReference type="KEGG" id="sti:Sthe_0977"/>
<dbReference type="RefSeq" id="WP_012871460.1">
    <property type="nucleotide sequence ID" value="NC_013523.1"/>
</dbReference>
<dbReference type="PROSITE" id="PS51186">
    <property type="entry name" value="GNAT"/>
    <property type="match status" value="1"/>
</dbReference>
<dbReference type="InterPro" id="IPR016181">
    <property type="entry name" value="Acyl_CoA_acyltransferase"/>
</dbReference>
<reference evidence="2 3" key="2">
    <citation type="journal article" date="2010" name="Stand. Genomic Sci.">
        <title>Complete genome sequence of Desulfohalobium retbaense type strain (HR(100)).</title>
        <authorList>
            <person name="Spring S."/>
            <person name="Nolan M."/>
            <person name="Lapidus A."/>
            <person name="Glavina Del Rio T."/>
            <person name="Copeland A."/>
            <person name="Tice H."/>
            <person name="Cheng J.F."/>
            <person name="Lucas S."/>
            <person name="Land M."/>
            <person name="Chen F."/>
            <person name="Bruce D."/>
            <person name="Goodwin L."/>
            <person name="Pitluck S."/>
            <person name="Ivanova N."/>
            <person name="Mavromatis K."/>
            <person name="Mikhailova N."/>
            <person name="Pati A."/>
            <person name="Chen A."/>
            <person name="Palaniappan K."/>
            <person name="Hauser L."/>
            <person name="Chang Y.J."/>
            <person name="Jeffries C.D."/>
            <person name="Munk C."/>
            <person name="Kiss H."/>
            <person name="Chain P."/>
            <person name="Han C."/>
            <person name="Brettin T."/>
            <person name="Detter J.C."/>
            <person name="Schuler E."/>
            <person name="Goker M."/>
            <person name="Rohde M."/>
            <person name="Bristow J."/>
            <person name="Eisen J.A."/>
            <person name="Markowitz V."/>
            <person name="Hugenholtz P."/>
            <person name="Kyrpides N.C."/>
            <person name="Klenk H.P."/>
        </authorList>
    </citation>
    <scope>NUCLEOTIDE SEQUENCE [LARGE SCALE GENOMIC DNA]</scope>
    <source>
        <strain evidence="3">ATCC 49802 / DSM 20745 / S 6022</strain>
    </source>
</reference>
<dbReference type="InterPro" id="IPR050276">
    <property type="entry name" value="MshD_Acetyltransferase"/>
</dbReference>
<gene>
    <name evidence="2" type="ordered locus">Sthe_0977</name>
</gene>
<reference evidence="3" key="1">
    <citation type="submission" date="2009-11" db="EMBL/GenBank/DDBJ databases">
        <title>The complete chromosome 1 of Sphaerobacter thermophilus DSM 20745.</title>
        <authorList>
            <person name="Lucas S."/>
            <person name="Copeland A."/>
            <person name="Lapidus A."/>
            <person name="Glavina del Rio T."/>
            <person name="Dalin E."/>
            <person name="Tice H."/>
            <person name="Bruce D."/>
            <person name="Goodwin L."/>
            <person name="Pitluck S."/>
            <person name="Kyrpides N."/>
            <person name="Mavromatis K."/>
            <person name="Ivanova N."/>
            <person name="Mikhailova N."/>
            <person name="LaButti K.M."/>
            <person name="Clum A."/>
            <person name="Sun H.I."/>
            <person name="Brettin T."/>
            <person name="Detter J.C."/>
            <person name="Han C."/>
            <person name="Larimer F."/>
            <person name="Land M."/>
            <person name="Hauser L."/>
            <person name="Markowitz V."/>
            <person name="Cheng J.F."/>
            <person name="Hugenholtz P."/>
            <person name="Woyke T."/>
            <person name="Wu D."/>
            <person name="Steenblock K."/>
            <person name="Schneider S."/>
            <person name="Pukall R."/>
            <person name="Goeker M."/>
            <person name="Klenk H.P."/>
            <person name="Eisen J.A."/>
        </authorList>
    </citation>
    <scope>NUCLEOTIDE SEQUENCE [LARGE SCALE GENOMIC DNA]</scope>
    <source>
        <strain evidence="3">ATCC 49802 / DSM 20745 / S 6022</strain>
    </source>
</reference>
<keyword evidence="3" id="KW-1185">Reference proteome</keyword>
<proteinExistence type="predicted"/>
<dbReference type="CDD" id="cd04301">
    <property type="entry name" value="NAT_SF"/>
    <property type="match status" value="1"/>
</dbReference>
<keyword evidence="2" id="KW-0808">Transferase</keyword>
<dbReference type="InterPro" id="IPR000182">
    <property type="entry name" value="GNAT_dom"/>
</dbReference>
<dbReference type="STRING" id="479434.Sthe_0977"/>
<dbReference type="Gene3D" id="3.40.630.30">
    <property type="match status" value="1"/>
</dbReference>
<organism evidence="2 3">
    <name type="scientific">Sphaerobacter thermophilus (strain ATCC 49802 / DSM 20745 / KCCM 41009 / NCIMB 13125 / S 6022)</name>
    <dbReference type="NCBI Taxonomy" id="479434"/>
    <lineage>
        <taxon>Bacteria</taxon>
        <taxon>Pseudomonadati</taxon>
        <taxon>Thermomicrobiota</taxon>
        <taxon>Thermomicrobia</taxon>
        <taxon>Sphaerobacterales</taxon>
        <taxon>Sphaerobacterineae</taxon>
        <taxon>Sphaerobacteraceae</taxon>
        <taxon>Sphaerobacter</taxon>
    </lineage>
</organism>
<dbReference type="Pfam" id="PF00583">
    <property type="entry name" value="Acetyltransf_1"/>
    <property type="match status" value="1"/>
</dbReference>
<dbReference type="InParanoid" id="D1C2E6"/>
<dbReference type="HOGENOM" id="CLU_1030293_0_0_0"/>
<dbReference type="PANTHER" id="PTHR43617">
    <property type="entry name" value="L-AMINO ACID N-ACETYLTRANSFERASE"/>
    <property type="match status" value="1"/>
</dbReference>
<dbReference type="EMBL" id="CP001823">
    <property type="protein sequence ID" value="ACZ38413.1"/>
    <property type="molecule type" value="Genomic_DNA"/>
</dbReference>
<evidence type="ECO:0000313" key="2">
    <source>
        <dbReference type="EMBL" id="ACZ38413.1"/>
    </source>
</evidence>
<evidence type="ECO:0000313" key="3">
    <source>
        <dbReference type="Proteomes" id="UP000002027"/>
    </source>
</evidence>
<dbReference type="eggNOG" id="COG0456">
    <property type="taxonomic scope" value="Bacteria"/>
</dbReference>
<dbReference type="AlphaFoldDB" id="D1C2E6"/>
<feature type="domain" description="N-acetyltransferase" evidence="1">
    <location>
        <begin position="152"/>
        <end position="296"/>
    </location>
</feature>
<dbReference type="SUPFAM" id="SSF55729">
    <property type="entry name" value="Acyl-CoA N-acyltransferases (Nat)"/>
    <property type="match status" value="1"/>
</dbReference>
<name>D1C2E6_SPHTD</name>